<evidence type="ECO:0000259" key="9">
    <source>
        <dbReference type="PROSITE" id="PS50011"/>
    </source>
</evidence>
<evidence type="ECO:0000256" key="3">
    <source>
        <dbReference type="ARBA" id="ARBA00022679"/>
    </source>
</evidence>
<dbReference type="PROSITE" id="PS00108">
    <property type="entry name" value="PROTEIN_KINASE_ST"/>
    <property type="match status" value="1"/>
</dbReference>
<name>A0A5C6EPW8_9BACT</name>
<sequence>MKELPENELHFVAKEDDSESSRKTSAFIANDFFSEEDNLGGRAGTDESPPAAPEIAGQVIGGYRIVREIGRGGMGVVYLANHIGLDRDVALKVISRGQFANDLDRKRFAAEGRAVARLDHPLIASVYEVGEDNGHQFMAMQFIAGHSLNECVATRSFSPTEAARIARDIATAMAYAHGKGVIHRDLKPSNVMLDDNGSVHVLDFGLAKAIGHDETMTRSGQIMGTPAFMSPEQAGGMSKAVGPEADIYAIGATLYQLLTGQPPFRGDSVLKTLEMVRLQPAPSLRSSNRNIPTDLSIVCGVCLQKSPDDRYRSAGDLAEDLDRFLNHRPILAKPTPLRIRLMRWCQRNPLPTIFMASVTGLLALVSNLYFEATANAERARLSHRKQVQTINELFVEIGSSDLRNVPNSHTVRRELLQKANAFYTEASNRDEVYGDLDELMIQAKTQMASLLGELAKSETERDAAIRDLEASATRLRDIVTNPKSVSTSSVHETIETYAITPEAKKAWANMSGTINDDLLIETARLSSLTDNLTIQIGLWRSNPSKQVELARQAVKIREQLVKRVPGSEWFLRRHAGALHNLATATRALAMRGNSLELLIESLETIKKSQAIRETLMEIDDKEKLRLELAKGYYETAAIESEIALHDPGESVDIAGAIKSYQHAAEIFKSLSKSQNLSLEADFQAAITLREMTLCRQNASLEAALPLGTVERASCRFDIIGACEILNRLRAQNPAITRYAHEYFYSRAIYFSLVEKDFMQTKTGEGVEPRWSLESQKIDAELRQSFALYRDSSPNETDWLLQFAREAILYAYKANDFARAIEWSRRHKIEMDRYGQQISDEAREDFEMLHDALEQQLGGV</sequence>
<evidence type="ECO:0000313" key="11">
    <source>
        <dbReference type="Proteomes" id="UP000318288"/>
    </source>
</evidence>
<dbReference type="SUPFAM" id="SSF56112">
    <property type="entry name" value="Protein kinase-like (PK-like)"/>
    <property type="match status" value="1"/>
</dbReference>
<dbReference type="SMART" id="SM00220">
    <property type="entry name" value="S_TKc"/>
    <property type="match status" value="1"/>
</dbReference>
<keyword evidence="6 7" id="KW-0067">ATP-binding</keyword>
<proteinExistence type="predicted"/>
<dbReference type="AlphaFoldDB" id="A0A5C6EPW8"/>
<evidence type="ECO:0000256" key="1">
    <source>
        <dbReference type="ARBA" id="ARBA00012513"/>
    </source>
</evidence>
<dbReference type="InterPro" id="IPR008271">
    <property type="entry name" value="Ser/Thr_kinase_AS"/>
</dbReference>
<dbReference type="Pfam" id="PF00069">
    <property type="entry name" value="Pkinase"/>
    <property type="match status" value="1"/>
</dbReference>
<dbReference type="CDD" id="cd14014">
    <property type="entry name" value="STKc_PknB_like"/>
    <property type="match status" value="1"/>
</dbReference>
<evidence type="ECO:0000256" key="5">
    <source>
        <dbReference type="ARBA" id="ARBA00022777"/>
    </source>
</evidence>
<dbReference type="InterPro" id="IPR000719">
    <property type="entry name" value="Prot_kinase_dom"/>
</dbReference>
<gene>
    <name evidence="10" type="primary">stkP_4</name>
    <name evidence="10" type="ORF">Poly51_42510</name>
</gene>
<protein>
    <recommendedName>
        <fullName evidence="1">non-specific serine/threonine protein kinase</fullName>
        <ecNumber evidence="1">2.7.11.1</ecNumber>
    </recommendedName>
</protein>
<dbReference type="PROSITE" id="PS50011">
    <property type="entry name" value="PROTEIN_KINASE_DOM"/>
    <property type="match status" value="1"/>
</dbReference>
<reference evidence="10 11" key="1">
    <citation type="submission" date="2019-02" db="EMBL/GenBank/DDBJ databases">
        <title>Deep-cultivation of Planctomycetes and their phenomic and genomic characterization uncovers novel biology.</title>
        <authorList>
            <person name="Wiegand S."/>
            <person name="Jogler M."/>
            <person name="Boedeker C."/>
            <person name="Pinto D."/>
            <person name="Vollmers J."/>
            <person name="Rivas-Marin E."/>
            <person name="Kohn T."/>
            <person name="Peeters S.H."/>
            <person name="Heuer A."/>
            <person name="Rast P."/>
            <person name="Oberbeckmann S."/>
            <person name="Bunk B."/>
            <person name="Jeske O."/>
            <person name="Meyerdierks A."/>
            <person name="Storesund J.E."/>
            <person name="Kallscheuer N."/>
            <person name="Luecker S."/>
            <person name="Lage O.M."/>
            <person name="Pohl T."/>
            <person name="Merkel B.J."/>
            <person name="Hornburger P."/>
            <person name="Mueller R.-W."/>
            <person name="Bruemmer F."/>
            <person name="Labrenz M."/>
            <person name="Spormann A.M."/>
            <person name="Op Den Camp H."/>
            <person name="Overmann J."/>
            <person name="Amann R."/>
            <person name="Jetten M.S.M."/>
            <person name="Mascher T."/>
            <person name="Medema M.H."/>
            <person name="Devos D.P."/>
            <person name="Kaster A.-K."/>
            <person name="Ovreas L."/>
            <person name="Rohde M."/>
            <person name="Galperin M.Y."/>
            <person name="Jogler C."/>
        </authorList>
    </citation>
    <scope>NUCLEOTIDE SEQUENCE [LARGE SCALE GENOMIC DNA]</scope>
    <source>
        <strain evidence="10 11">Poly51</strain>
    </source>
</reference>
<keyword evidence="11" id="KW-1185">Reference proteome</keyword>
<evidence type="ECO:0000256" key="4">
    <source>
        <dbReference type="ARBA" id="ARBA00022741"/>
    </source>
</evidence>
<keyword evidence="5 10" id="KW-0418">Kinase</keyword>
<keyword evidence="4 7" id="KW-0547">Nucleotide-binding</keyword>
<dbReference type="Gene3D" id="1.10.510.10">
    <property type="entry name" value="Transferase(Phosphotransferase) domain 1"/>
    <property type="match status" value="1"/>
</dbReference>
<feature type="binding site" evidence="7">
    <location>
        <position position="92"/>
    </location>
    <ligand>
        <name>ATP</name>
        <dbReference type="ChEBI" id="CHEBI:30616"/>
    </ligand>
</feature>
<evidence type="ECO:0000256" key="7">
    <source>
        <dbReference type="PROSITE-ProRule" id="PRU10141"/>
    </source>
</evidence>
<feature type="compositionally biased region" description="Basic and acidic residues" evidence="8">
    <location>
        <begin position="1"/>
        <end position="22"/>
    </location>
</feature>
<keyword evidence="2" id="KW-0723">Serine/threonine-protein kinase</keyword>
<organism evidence="10 11">
    <name type="scientific">Rubripirellula tenax</name>
    <dbReference type="NCBI Taxonomy" id="2528015"/>
    <lineage>
        <taxon>Bacteria</taxon>
        <taxon>Pseudomonadati</taxon>
        <taxon>Planctomycetota</taxon>
        <taxon>Planctomycetia</taxon>
        <taxon>Pirellulales</taxon>
        <taxon>Pirellulaceae</taxon>
        <taxon>Rubripirellula</taxon>
    </lineage>
</organism>
<feature type="region of interest" description="Disordered" evidence="8">
    <location>
        <begin position="1"/>
        <end position="23"/>
    </location>
</feature>
<dbReference type="EMBL" id="SJPW01000005">
    <property type="protein sequence ID" value="TWU50958.1"/>
    <property type="molecule type" value="Genomic_DNA"/>
</dbReference>
<evidence type="ECO:0000313" key="10">
    <source>
        <dbReference type="EMBL" id="TWU50958.1"/>
    </source>
</evidence>
<dbReference type="GO" id="GO:0004674">
    <property type="term" value="F:protein serine/threonine kinase activity"/>
    <property type="evidence" value="ECO:0007669"/>
    <property type="project" value="UniProtKB-KW"/>
</dbReference>
<dbReference type="OrthoDB" id="6111975at2"/>
<dbReference type="PANTHER" id="PTHR43289:SF6">
    <property type="entry name" value="SERINE_THREONINE-PROTEIN KINASE NEKL-3"/>
    <property type="match status" value="1"/>
</dbReference>
<dbReference type="Proteomes" id="UP000318288">
    <property type="component" value="Unassembled WGS sequence"/>
</dbReference>
<evidence type="ECO:0000256" key="2">
    <source>
        <dbReference type="ARBA" id="ARBA00022527"/>
    </source>
</evidence>
<dbReference type="RefSeq" id="WP_146459624.1">
    <property type="nucleotide sequence ID" value="NZ_SJPW01000005.1"/>
</dbReference>
<dbReference type="PANTHER" id="PTHR43289">
    <property type="entry name" value="MITOGEN-ACTIVATED PROTEIN KINASE KINASE KINASE 20-RELATED"/>
    <property type="match status" value="1"/>
</dbReference>
<dbReference type="InterPro" id="IPR017441">
    <property type="entry name" value="Protein_kinase_ATP_BS"/>
</dbReference>
<comment type="caution">
    <text evidence="10">The sequence shown here is derived from an EMBL/GenBank/DDBJ whole genome shotgun (WGS) entry which is preliminary data.</text>
</comment>
<feature type="domain" description="Protein kinase" evidence="9">
    <location>
        <begin position="63"/>
        <end position="325"/>
    </location>
</feature>
<evidence type="ECO:0000256" key="6">
    <source>
        <dbReference type="ARBA" id="ARBA00022840"/>
    </source>
</evidence>
<keyword evidence="3 10" id="KW-0808">Transferase</keyword>
<dbReference type="InterPro" id="IPR011009">
    <property type="entry name" value="Kinase-like_dom_sf"/>
</dbReference>
<dbReference type="PROSITE" id="PS00107">
    <property type="entry name" value="PROTEIN_KINASE_ATP"/>
    <property type="match status" value="1"/>
</dbReference>
<accession>A0A5C6EPW8</accession>
<evidence type="ECO:0000256" key="8">
    <source>
        <dbReference type="SAM" id="MobiDB-lite"/>
    </source>
</evidence>
<dbReference type="Gene3D" id="3.30.200.20">
    <property type="entry name" value="Phosphorylase Kinase, domain 1"/>
    <property type="match status" value="1"/>
</dbReference>
<dbReference type="FunFam" id="1.10.510.10:FF:000021">
    <property type="entry name" value="Serine/threonine protein kinase"/>
    <property type="match status" value="1"/>
</dbReference>
<dbReference type="EC" id="2.7.11.1" evidence="1"/>
<dbReference type="GO" id="GO:0005524">
    <property type="term" value="F:ATP binding"/>
    <property type="evidence" value="ECO:0007669"/>
    <property type="project" value="UniProtKB-UniRule"/>
</dbReference>